<dbReference type="InterPro" id="IPR038975">
    <property type="entry name" value="THNL"/>
</dbReference>
<dbReference type="EMBL" id="PKPP01003627">
    <property type="protein sequence ID" value="PWA68462.1"/>
    <property type="molecule type" value="Genomic_DNA"/>
</dbReference>
<feature type="signal peptide" evidence="1">
    <location>
        <begin position="1"/>
        <end position="26"/>
    </location>
</feature>
<comment type="caution">
    <text evidence="2">The sequence shown here is derived from an EMBL/GenBank/DDBJ whole genome shotgun (WGS) entry which is preliminary data.</text>
</comment>
<evidence type="ECO:0000313" key="2">
    <source>
        <dbReference type="EMBL" id="PWA68462.1"/>
    </source>
</evidence>
<dbReference type="OrthoDB" id="1495565at2759"/>
<proteinExistence type="predicted"/>
<reference evidence="2 3" key="1">
    <citation type="journal article" date="2018" name="Mol. Plant">
        <title>The genome of Artemisia annua provides insight into the evolution of Asteraceae family and artemisinin biosynthesis.</title>
        <authorList>
            <person name="Shen Q."/>
            <person name="Zhang L."/>
            <person name="Liao Z."/>
            <person name="Wang S."/>
            <person name="Yan T."/>
            <person name="Shi P."/>
            <person name="Liu M."/>
            <person name="Fu X."/>
            <person name="Pan Q."/>
            <person name="Wang Y."/>
            <person name="Lv Z."/>
            <person name="Lu X."/>
            <person name="Zhang F."/>
            <person name="Jiang W."/>
            <person name="Ma Y."/>
            <person name="Chen M."/>
            <person name="Hao X."/>
            <person name="Li L."/>
            <person name="Tang Y."/>
            <person name="Lv G."/>
            <person name="Zhou Y."/>
            <person name="Sun X."/>
            <person name="Brodelius P.E."/>
            <person name="Rose J.K.C."/>
            <person name="Tang K."/>
        </authorList>
    </citation>
    <scope>NUCLEOTIDE SEQUENCE [LARGE SCALE GENOMIC DNA]</scope>
    <source>
        <strain evidence="3">cv. Huhao1</strain>
        <tissue evidence="2">Leaf</tissue>
    </source>
</reference>
<evidence type="ECO:0000256" key="1">
    <source>
        <dbReference type="SAM" id="SignalP"/>
    </source>
</evidence>
<dbReference type="PANTHER" id="PTHR36312">
    <property type="entry name" value="THIONIN-LIKE PROTEIN 1"/>
    <property type="match status" value="1"/>
</dbReference>
<dbReference type="PANTHER" id="PTHR36312:SF2">
    <property type="entry name" value="THIONIN-LIKE PROTEIN"/>
    <property type="match status" value="1"/>
</dbReference>
<dbReference type="Proteomes" id="UP000245207">
    <property type="component" value="Unassembled WGS sequence"/>
</dbReference>
<protein>
    <recommendedName>
        <fullName evidence="4">Thionin-like protein 2</fullName>
    </recommendedName>
</protein>
<sequence>MKSGGSNISALVVLLLILVRVQQARAEIYTCWGGCLNQCFLLRTVKYRVGAKFPCYVKCVATCFHPSRTPPSSSPPNPPDNVPASFEMINKSLRLDKKKYSCINGCALQTCHGGSELKNCVITCIDKCRKLGLNI</sequence>
<accession>A0A2U1N4M1</accession>
<evidence type="ECO:0008006" key="4">
    <source>
        <dbReference type="Google" id="ProtNLM"/>
    </source>
</evidence>
<name>A0A2U1N4M1_ARTAN</name>
<keyword evidence="1" id="KW-0732">Signal</keyword>
<organism evidence="2 3">
    <name type="scientific">Artemisia annua</name>
    <name type="common">Sweet wormwood</name>
    <dbReference type="NCBI Taxonomy" id="35608"/>
    <lineage>
        <taxon>Eukaryota</taxon>
        <taxon>Viridiplantae</taxon>
        <taxon>Streptophyta</taxon>
        <taxon>Embryophyta</taxon>
        <taxon>Tracheophyta</taxon>
        <taxon>Spermatophyta</taxon>
        <taxon>Magnoliopsida</taxon>
        <taxon>eudicotyledons</taxon>
        <taxon>Gunneridae</taxon>
        <taxon>Pentapetalae</taxon>
        <taxon>asterids</taxon>
        <taxon>campanulids</taxon>
        <taxon>Asterales</taxon>
        <taxon>Asteraceae</taxon>
        <taxon>Asteroideae</taxon>
        <taxon>Anthemideae</taxon>
        <taxon>Artemisiinae</taxon>
        <taxon>Artemisia</taxon>
    </lineage>
</organism>
<dbReference type="AlphaFoldDB" id="A0A2U1N4M1"/>
<gene>
    <name evidence="2" type="ORF">CTI12_AA309300</name>
</gene>
<keyword evidence="3" id="KW-1185">Reference proteome</keyword>
<feature type="chain" id="PRO_5015414947" description="Thionin-like protein 2" evidence="1">
    <location>
        <begin position="27"/>
        <end position="135"/>
    </location>
</feature>
<evidence type="ECO:0000313" key="3">
    <source>
        <dbReference type="Proteomes" id="UP000245207"/>
    </source>
</evidence>